<evidence type="ECO:0000256" key="12">
    <source>
        <dbReference type="ARBA" id="ARBA00034000"/>
    </source>
</evidence>
<dbReference type="GO" id="GO:0006508">
    <property type="term" value="P:proteolysis"/>
    <property type="evidence" value="ECO:0007669"/>
    <property type="project" value="UniProtKB-KW"/>
</dbReference>
<protein>
    <recommendedName>
        <fullName evidence="4">serine-type D-Ala-D-Ala carboxypeptidase</fullName>
        <ecNumber evidence="4">3.4.16.4</ecNumber>
    </recommendedName>
</protein>
<evidence type="ECO:0000256" key="7">
    <source>
        <dbReference type="ARBA" id="ARBA00022729"/>
    </source>
</evidence>
<feature type="active site" evidence="13">
    <location>
        <position position="236"/>
    </location>
</feature>
<evidence type="ECO:0000256" key="2">
    <source>
        <dbReference type="ARBA" id="ARBA00004752"/>
    </source>
</evidence>
<feature type="compositionally biased region" description="Basic and acidic residues" evidence="16">
    <location>
        <begin position="127"/>
        <end position="136"/>
    </location>
</feature>
<evidence type="ECO:0000256" key="11">
    <source>
        <dbReference type="ARBA" id="ARBA00023316"/>
    </source>
</evidence>
<comment type="catalytic activity">
    <reaction evidence="12">
        <text>Preferential cleavage: (Ac)2-L-Lys-D-Ala-|-D-Ala. Also transpeptidation of peptidyl-alanyl moieties that are N-acyl substituents of D-alanine.</text>
        <dbReference type="EC" id="3.4.16.4"/>
    </reaction>
</comment>
<dbReference type="Pfam" id="PF07943">
    <property type="entry name" value="PBP5_C"/>
    <property type="match status" value="1"/>
</dbReference>
<evidence type="ECO:0000313" key="20">
    <source>
        <dbReference type="Proteomes" id="UP000000845"/>
    </source>
</evidence>
<feature type="active site" description="Acyl-ester intermediate" evidence="13">
    <location>
        <position position="176"/>
    </location>
</feature>
<evidence type="ECO:0000256" key="14">
    <source>
        <dbReference type="PIRSR" id="PIRSR618044-2"/>
    </source>
</evidence>
<keyword evidence="9" id="KW-0133">Cell shape</keyword>
<feature type="compositionally biased region" description="Polar residues" evidence="16">
    <location>
        <begin position="64"/>
        <end position="77"/>
    </location>
</feature>
<dbReference type="HOGENOM" id="CLU_040792_0_0_0"/>
<name>D1ARL4_SEBTE</name>
<keyword evidence="10" id="KW-0573">Peptidoglycan synthesis</keyword>
<dbReference type="STRING" id="526218.Sterm_3666"/>
<evidence type="ECO:0000313" key="19">
    <source>
        <dbReference type="EMBL" id="ACZ10500.1"/>
    </source>
</evidence>
<dbReference type="GO" id="GO:0008360">
    <property type="term" value="P:regulation of cell shape"/>
    <property type="evidence" value="ECO:0007669"/>
    <property type="project" value="UniProtKB-KW"/>
</dbReference>
<sequence>MKKRYFVVLAMLVTFLFAEGEPAGSSGGGDTPAETVKTKEKTEKDKNQEVKDSINKAVKEVQNEKTGNPGTDTLGTESGTGTPNTINGTPGGNGAENGEIPINPENGTPEITVEPPKAPVKSGPAKIDPKKPVKQAIDKEQEGPTFYKGEILTYIATADGYKIKSNGSAVVHPTASLAKVMNILVALDQVDKGNKSLDDKVCFDQATANVGGSWLNVKAGECFVLRDLLRAENIYSANNAAYLVAKHIGNGSIDKFVELMNEKAKELGMKNTKFYTPAGLPTSMTGRQLDTSTADDLYLLAMAAMKDKRIREWAGEKELILENSLGEQIIYPSRNHLLEKFGIWGLKTGFHNLSGYNIIVTSKKGNVEIVAVVLGEVTDAARTKLLTEEFQAIEAQLTIVKKAGSDMGEFKLKDGKKKTIKGTLAEDVYEVKNNPYEYETRDLNIKAPVQKGTVIGELIIKKGGKEIGKVNIISSEEVKELSGFGKFLRFITFGWL</sequence>
<dbReference type="Gene3D" id="3.40.710.10">
    <property type="entry name" value="DD-peptidase/beta-lactamase superfamily"/>
    <property type="match status" value="1"/>
</dbReference>
<dbReference type="AlphaFoldDB" id="D1ARL4"/>
<reference evidence="20" key="1">
    <citation type="submission" date="2009-09" db="EMBL/GenBank/DDBJ databases">
        <title>The complete chromosome of Sebaldella termitidis ATCC 33386.</title>
        <authorList>
            <consortium name="US DOE Joint Genome Institute (JGI-PGF)"/>
            <person name="Lucas S."/>
            <person name="Copeland A."/>
            <person name="Lapidus A."/>
            <person name="Glavina del Rio T."/>
            <person name="Dalin E."/>
            <person name="Tice H."/>
            <person name="Bruce D."/>
            <person name="Goodwin L."/>
            <person name="Pitluck S."/>
            <person name="Kyrpides N."/>
            <person name="Mavromatis K."/>
            <person name="Ivanova N."/>
            <person name="Mikhailova N."/>
            <person name="Sims D."/>
            <person name="Meincke L."/>
            <person name="Brettin T."/>
            <person name="Detter J.C."/>
            <person name="Han C."/>
            <person name="Larimer F."/>
            <person name="Land M."/>
            <person name="Hauser L."/>
            <person name="Markowitz V."/>
            <person name="Cheng J.F."/>
            <person name="Hugenholtz P."/>
            <person name="Woyke T."/>
            <person name="Wu D."/>
            <person name="Eisen J.A."/>
        </authorList>
    </citation>
    <scope>NUCLEOTIDE SEQUENCE [LARGE SCALE GENOMIC DNA]</scope>
    <source>
        <strain evidence="20">ATCC 33386 / NCTC 11300</strain>
    </source>
</reference>
<dbReference type="InterPro" id="IPR001967">
    <property type="entry name" value="Peptidase_S11_N"/>
</dbReference>
<comment type="similarity">
    <text evidence="3 15">Belongs to the peptidase S11 family.</text>
</comment>
<dbReference type="EC" id="3.4.16.4" evidence="4"/>
<dbReference type="SUPFAM" id="SSF56601">
    <property type="entry name" value="beta-lactamase/transpeptidase-like"/>
    <property type="match status" value="1"/>
</dbReference>
<dbReference type="GO" id="GO:0009252">
    <property type="term" value="P:peptidoglycan biosynthetic process"/>
    <property type="evidence" value="ECO:0007669"/>
    <property type="project" value="UniProtKB-UniPathway"/>
</dbReference>
<dbReference type="SMART" id="SM00936">
    <property type="entry name" value="PBP5_C"/>
    <property type="match status" value="1"/>
</dbReference>
<dbReference type="Proteomes" id="UP000000845">
    <property type="component" value="Chromosome"/>
</dbReference>
<dbReference type="PRINTS" id="PR00725">
    <property type="entry name" value="DADACBPTASE1"/>
</dbReference>
<feature type="binding site" evidence="14">
    <location>
        <position position="347"/>
    </location>
    <ligand>
        <name>substrate</name>
    </ligand>
</feature>
<dbReference type="InterPro" id="IPR037167">
    <property type="entry name" value="Peptidase_S11_C_sf"/>
</dbReference>
<keyword evidence="5 19" id="KW-0121">Carboxypeptidase</keyword>
<proteinExistence type="inferred from homology"/>
<evidence type="ECO:0000256" key="3">
    <source>
        <dbReference type="ARBA" id="ARBA00007164"/>
    </source>
</evidence>
<dbReference type="SUPFAM" id="SSF69189">
    <property type="entry name" value="Penicillin-binding protein associated domain"/>
    <property type="match status" value="1"/>
</dbReference>
<evidence type="ECO:0000259" key="18">
    <source>
        <dbReference type="SMART" id="SM00936"/>
    </source>
</evidence>
<evidence type="ECO:0000256" key="17">
    <source>
        <dbReference type="SAM" id="SignalP"/>
    </source>
</evidence>
<evidence type="ECO:0000256" key="5">
    <source>
        <dbReference type="ARBA" id="ARBA00022645"/>
    </source>
</evidence>
<feature type="compositionally biased region" description="Low complexity" evidence="16">
    <location>
        <begin position="79"/>
        <end position="88"/>
    </location>
</feature>
<dbReference type="Gene3D" id="2.60.410.10">
    <property type="entry name" value="D-Ala-D-Ala carboxypeptidase, C-terminal domain"/>
    <property type="match status" value="1"/>
</dbReference>
<keyword evidence="8" id="KW-0378">Hydrolase</keyword>
<keyword evidence="20" id="KW-1185">Reference proteome</keyword>
<dbReference type="GO" id="GO:0009002">
    <property type="term" value="F:serine-type D-Ala-D-Ala carboxypeptidase activity"/>
    <property type="evidence" value="ECO:0007669"/>
    <property type="project" value="UniProtKB-EC"/>
</dbReference>
<dbReference type="eggNOG" id="COG1686">
    <property type="taxonomic scope" value="Bacteria"/>
</dbReference>
<evidence type="ECO:0000256" key="16">
    <source>
        <dbReference type="SAM" id="MobiDB-lite"/>
    </source>
</evidence>
<evidence type="ECO:0000256" key="1">
    <source>
        <dbReference type="ARBA" id="ARBA00003217"/>
    </source>
</evidence>
<evidence type="ECO:0000256" key="8">
    <source>
        <dbReference type="ARBA" id="ARBA00022801"/>
    </source>
</evidence>
<dbReference type="InterPro" id="IPR018044">
    <property type="entry name" value="Peptidase_S11"/>
</dbReference>
<feature type="compositionally biased region" description="Basic and acidic residues" evidence="16">
    <location>
        <begin position="36"/>
        <end position="63"/>
    </location>
</feature>
<evidence type="ECO:0000256" key="10">
    <source>
        <dbReference type="ARBA" id="ARBA00022984"/>
    </source>
</evidence>
<feature type="active site" description="Proton acceptor" evidence="13">
    <location>
        <position position="179"/>
    </location>
</feature>
<dbReference type="GO" id="GO:0071555">
    <property type="term" value="P:cell wall organization"/>
    <property type="evidence" value="ECO:0007669"/>
    <property type="project" value="UniProtKB-KW"/>
</dbReference>
<keyword evidence="7 17" id="KW-0732">Signal</keyword>
<feature type="chain" id="PRO_5003020995" description="serine-type D-Ala-D-Ala carboxypeptidase" evidence="17">
    <location>
        <begin position="19"/>
        <end position="496"/>
    </location>
</feature>
<dbReference type="PANTHER" id="PTHR21581:SF6">
    <property type="entry name" value="TRAFFICKING PROTEIN PARTICLE COMPLEX SUBUNIT 12"/>
    <property type="match status" value="1"/>
</dbReference>
<organism evidence="19 20">
    <name type="scientific">Sebaldella termitidis (strain ATCC 33386 / NCTC 11300)</name>
    <dbReference type="NCBI Taxonomy" id="526218"/>
    <lineage>
        <taxon>Bacteria</taxon>
        <taxon>Fusobacteriati</taxon>
        <taxon>Fusobacteriota</taxon>
        <taxon>Fusobacteriia</taxon>
        <taxon>Fusobacteriales</taxon>
        <taxon>Leptotrichiaceae</taxon>
        <taxon>Sebaldella</taxon>
    </lineage>
</organism>
<comment type="function">
    <text evidence="1">Removes C-terminal D-alanyl residues from sugar-peptide cell wall precursors.</text>
</comment>
<dbReference type="Pfam" id="PF00768">
    <property type="entry name" value="Peptidase_S11"/>
    <property type="match status" value="1"/>
</dbReference>
<dbReference type="RefSeq" id="WP_012863082.1">
    <property type="nucleotide sequence ID" value="NC_013517.1"/>
</dbReference>
<evidence type="ECO:0000256" key="6">
    <source>
        <dbReference type="ARBA" id="ARBA00022670"/>
    </source>
</evidence>
<feature type="domain" description="Peptidase S11 D-Ala-D-Ala carboxypeptidase A C-terminal" evidence="18">
    <location>
        <begin position="396"/>
        <end position="480"/>
    </location>
</feature>
<dbReference type="InterPro" id="IPR015956">
    <property type="entry name" value="Peniciliin-bd_prot_C_sf"/>
</dbReference>
<reference evidence="19 20" key="2">
    <citation type="journal article" date="2010" name="Stand. Genomic Sci.">
        <title>Complete genome sequence of Sebaldella termitidis type strain (NCTC 11300).</title>
        <authorList>
            <person name="Harmon-Smith M."/>
            <person name="Celia L."/>
            <person name="Chertkov O."/>
            <person name="Lapidus A."/>
            <person name="Copeland A."/>
            <person name="Glavina Del Rio T."/>
            <person name="Nolan M."/>
            <person name="Lucas S."/>
            <person name="Tice H."/>
            <person name="Cheng J.F."/>
            <person name="Han C."/>
            <person name="Detter J.C."/>
            <person name="Bruce D."/>
            <person name="Goodwin L."/>
            <person name="Pitluck S."/>
            <person name="Pati A."/>
            <person name="Liolios K."/>
            <person name="Ivanova N."/>
            <person name="Mavromatis K."/>
            <person name="Mikhailova N."/>
            <person name="Chen A."/>
            <person name="Palaniappan K."/>
            <person name="Land M."/>
            <person name="Hauser L."/>
            <person name="Chang Y.J."/>
            <person name="Jeffries C.D."/>
            <person name="Brettin T."/>
            <person name="Goker M."/>
            <person name="Beck B."/>
            <person name="Bristow J."/>
            <person name="Eisen J.A."/>
            <person name="Markowitz V."/>
            <person name="Hugenholtz P."/>
            <person name="Kyrpides N.C."/>
            <person name="Klenk H.P."/>
            <person name="Chen F."/>
        </authorList>
    </citation>
    <scope>NUCLEOTIDE SEQUENCE [LARGE SCALE GENOMIC DNA]</scope>
    <source>
        <strain evidence="20">ATCC 33386 / NCTC 11300</strain>
    </source>
</reference>
<dbReference type="InterPro" id="IPR012338">
    <property type="entry name" value="Beta-lactam/transpept-like"/>
</dbReference>
<dbReference type="InterPro" id="IPR012907">
    <property type="entry name" value="Peptidase_S11_C"/>
</dbReference>
<dbReference type="KEGG" id="str:Sterm_3666"/>
<feature type="region of interest" description="Disordered" evidence="16">
    <location>
        <begin position="20"/>
        <end position="136"/>
    </location>
</feature>
<keyword evidence="11" id="KW-0961">Cell wall biogenesis/degradation</keyword>
<dbReference type="EMBL" id="CP001739">
    <property type="protein sequence ID" value="ACZ10500.1"/>
    <property type="molecule type" value="Genomic_DNA"/>
</dbReference>
<gene>
    <name evidence="19" type="ordered locus">Sterm_3666</name>
</gene>
<comment type="pathway">
    <text evidence="2">Cell wall biogenesis; peptidoglycan biosynthesis.</text>
</comment>
<dbReference type="PANTHER" id="PTHR21581">
    <property type="entry name" value="D-ALANYL-D-ALANINE CARBOXYPEPTIDASE"/>
    <property type="match status" value="1"/>
</dbReference>
<dbReference type="UniPathway" id="UPA00219"/>
<accession>D1ARL4</accession>
<evidence type="ECO:0000256" key="13">
    <source>
        <dbReference type="PIRSR" id="PIRSR618044-1"/>
    </source>
</evidence>
<evidence type="ECO:0000256" key="4">
    <source>
        <dbReference type="ARBA" id="ARBA00012448"/>
    </source>
</evidence>
<evidence type="ECO:0000256" key="9">
    <source>
        <dbReference type="ARBA" id="ARBA00022960"/>
    </source>
</evidence>
<evidence type="ECO:0000256" key="15">
    <source>
        <dbReference type="RuleBase" id="RU004016"/>
    </source>
</evidence>
<keyword evidence="6" id="KW-0645">Protease</keyword>
<feature type="signal peptide" evidence="17">
    <location>
        <begin position="1"/>
        <end position="18"/>
    </location>
</feature>